<keyword evidence="1" id="KW-0812">Transmembrane</keyword>
<proteinExistence type="predicted"/>
<dbReference type="Proteomes" id="UP001596383">
    <property type="component" value="Unassembled WGS sequence"/>
</dbReference>
<dbReference type="EMBL" id="JBHSWV010000022">
    <property type="protein sequence ID" value="MFC6763824.1"/>
    <property type="molecule type" value="Genomic_DNA"/>
</dbReference>
<sequence length="136" mass="14993">MTASERPWGRYGYCTLAGLFAACVLVQTYIAGMAIFVDPANWGLHRTFIHLFEIVPILMVLVAFLGRLSWPLRLFPIGLFALISVQYATAHAFGSMATAIHPVVAVVIFWLAVVATKRSWPRSDGAVSRAVRRTAD</sequence>
<protein>
    <submittedName>
        <fullName evidence="2">DUF6220 domain-containing protein</fullName>
    </submittedName>
</protein>
<evidence type="ECO:0000256" key="1">
    <source>
        <dbReference type="SAM" id="Phobius"/>
    </source>
</evidence>
<accession>A0ABD5SFM8</accession>
<keyword evidence="3" id="KW-1185">Reference proteome</keyword>
<comment type="caution">
    <text evidence="2">The sequence shown here is derived from an EMBL/GenBank/DDBJ whole genome shotgun (WGS) entry which is preliminary data.</text>
</comment>
<dbReference type="Pfam" id="PF19728">
    <property type="entry name" value="DUF6220"/>
    <property type="match status" value="1"/>
</dbReference>
<evidence type="ECO:0000313" key="2">
    <source>
        <dbReference type="EMBL" id="MFC6763824.1"/>
    </source>
</evidence>
<reference evidence="2 3" key="1">
    <citation type="journal article" date="2019" name="Int. J. Syst. Evol. Microbiol.">
        <title>The Global Catalogue of Microorganisms (GCM) 10K type strain sequencing project: providing services to taxonomists for standard genome sequencing and annotation.</title>
        <authorList>
            <consortium name="The Broad Institute Genomics Platform"/>
            <consortium name="The Broad Institute Genome Sequencing Center for Infectious Disease"/>
            <person name="Wu L."/>
            <person name="Ma J."/>
        </authorList>
    </citation>
    <scope>NUCLEOTIDE SEQUENCE [LARGE SCALE GENOMIC DNA]</scope>
    <source>
        <strain evidence="2 3">LMG 29247</strain>
    </source>
</reference>
<organism evidence="2 3">
    <name type="scientific">Natrinema soli</name>
    <dbReference type="NCBI Taxonomy" id="1930624"/>
    <lineage>
        <taxon>Archaea</taxon>
        <taxon>Methanobacteriati</taxon>
        <taxon>Methanobacteriota</taxon>
        <taxon>Stenosarchaea group</taxon>
        <taxon>Halobacteria</taxon>
        <taxon>Halobacteriales</taxon>
        <taxon>Natrialbaceae</taxon>
        <taxon>Natrinema</taxon>
    </lineage>
</organism>
<name>A0ABD5SFM8_9EURY</name>
<feature type="transmembrane region" description="Helical" evidence="1">
    <location>
        <begin position="96"/>
        <end position="115"/>
    </location>
</feature>
<keyword evidence="1" id="KW-1133">Transmembrane helix</keyword>
<evidence type="ECO:0000313" key="3">
    <source>
        <dbReference type="Proteomes" id="UP001596383"/>
    </source>
</evidence>
<dbReference type="InterPro" id="IPR046192">
    <property type="entry name" value="DUF6220"/>
</dbReference>
<dbReference type="PROSITE" id="PS51257">
    <property type="entry name" value="PROKAR_LIPOPROTEIN"/>
    <property type="match status" value="1"/>
</dbReference>
<dbReference type="AlphaFoldDB" id="A0ABD5SFM8"/>
<dbReference type="RefSeq" id="WP_273736922.1">
    <property type="nucleotide sequence ID" value="NZ_JAQIVI010000022.1"/>
</dbReference>
<keyword evidence="1" id="KW-0472">Membrane</keyword>
<feature type="transmembrane region" description="Helical" evidence="1">
    <location>
        <begin position="12"/>
        <end position="36"/>
    </location>
</feature>
<gene>
    <name evidence="2" type="ORF">ACFQE6_01715</name>
</gene>
<feature type="transmembrane region" description="Helical" evidence="1">
    <location>
        <begin position="48"/>
        <end position="65"/>
    </location>
</feature>